<feature type="transmembrane region" description="Helical" evidence="1">
    <location>
        <begin position="5"/>
        <end position="22"/>
    </location>
</feature>
<evidence type="ECO:0000256" key="1">
    <source>
        <dbReference type="SAM" id="Phobius"/>
    </source>
</evidence>
<proteinExistence type="predicted"/>
<accession>A0AAX6G2Z3</accession>
<comment type="caution">
    <text evidence="2">The sequence shown here is derived from an EMBL/GenBank/DDBJ whole genome shotgun (WGS) entry which is preliminary data.</text>
</comment>
<evidence type="ECO:0000313" key="2">
    <source>
        <dbReference type="EMBL" id="KAJ6822803.1"/>
    </source>
</evidence>
<name>A0AAX6G2Z3_IRIPA</name>
<keyword evidence="1" id="KW-0472">Membrane</keyword>
<reference evidence="2" key="2">
    <citation type="submission" date="2023-04" db="EMBL/GenBank/DDBJ databases">
        <authorList>
            <person name="Bruccoleri R.E."/>
            <person name="Oakeley E.J."/>
            <person name="Faust A.-M."/>
            <person name="Dessus-Babus S."/>
            <person name="Altorfer M."/>
            <person name="Burckhardt D."/>
            <person name="Oertli M."/>
            <person name="Naumann U."/>
            <person name="Petersen F."/>
            <person name="Wong J."/>
        </authorList>
    </citation>
    <scope>NUCLEOTIDE SEQUENCE</scope>
    <source>
        <strain evidence="2">GSM-AAB239-AS_SAM_17_03QT</strain>
        <tissue evidence="2">Leaf</tissue>
    </source>
</reference>
<keyword evidence="1" id="KW-1133">Transmembrane helix</keyword>
<evidence type="ECO:0000313" key="4">
    <source>
        <dbReference type="Proteomes" id="UP001140949"/>
    </source>
</evidence>
<sequence>MHLYICISSICIFVIWFFRSFLETGD</sequence>
<keyword evidence="1" id="KW-0812">Transmembrane</keyword>
<keyword evidence="4" id="KW-1185">Reference proteome</keyword>
<evidence type="ECO:0000313" key="3">
    <source>
        <dbReference type="EMBL" id="KAJ6841663.1"/>
    </source>
</evidence>
<organism evidence="2 4">
    <name type="scientific">Iris pallida</name>
    <name type="common">Sweet iris</name>
    <dbReference type="NCBI Taxonomy" id="29817"/>
    <lineage>
        <taxon>Eukaryota</taxon>
        <taxon>Viridiplantae</taxon>
        <taxon>Streptophyta</taxon>
        <taxon>Embryophyta</taxon>
        <taxon>Tracheophyta</taxon>
        <taxon>Spermatophyta</taxon>
        <taxon>Magnoliopsida</taxon>
        <taxon>Liliopsida</taxon>
        <taxon>Asparagales</taxon>
        <taxon>Iridaceae</taxon>
        <taxon>Iridoideae</taxon>
        <taxon>Irideae</taxon>
        <taxon>Iris</taxon>
    </lineage>
</organism>
<dbReference type="EMBL" id="JANAVB010008400">
    <property type="protein sequence ID" value="KAJ6841663.1"/>
    <property type="molecule type" value="Genomic_DNA"/>
</dbReference>
<dbReference type="Proteomes" id="UP001140949">
    <property type="component" value="Unassembled WGS sequence"/>
</dbReference>
<reference evidence="2" key="1">
    <citation type="journal article" date="2023" name="GigaByte">
        <title>Genome assembly of the bearded iris, Iris pallida Lam.</title>
        <authorList>
            <person name="Bruccoleri R.E."/>
            <person name="Oakeley E.J."/>
            <person name="Faust A.M.E."/>
            <person name="Altorfer M."/>
            <person name="Dessus-Babus S."/>
            <person name="Burckhardt D."/>
            <person name="Oertli M."/>
            <person name="Naumann U."/>
            <person name="Petersen F."/>
            <person name="Wong J."/>
        </authorList>
    </citation>
    <scope>NUCLEOTIDE SEQUENCE</scope>
    <source>
        <strain evidence="2">GSM-AAB239-AS_SAM_17_03QT</strain>
    </source>
</reference>
<gene>
    <name evidence="3" type="ORF">M6B38_305690</name>
    <name evidence="2" type="ORF">M6B38_387440</name>
</gene>
<protein>
    <submittedName>
        <fullName evidence="2">Uncharacterized protein</fullName>
    </submittedName>
</protein>
<dbReference type="EMBL" id="JANAVB010023995">
    <property type="protein sequence ID" value="KAJ6822803.1"/>
    <property type="molecule type" value="Genomic_DNA"/>
</dbReference>
<dbReference type="AlphaFoldDB" id="A0AAX6G2Z3"/>